<dbReference type="EMBL" id="BNBO01000033">
    <property type="protein sequence ID" value="GHH77362.1"/>
    <property type="molecule type" value="Genomic_DNA"/>
</dbReference>
<feature type="region of interest" description="Disordered" evidence="1">
    <location>
        <begin position="96"/>
        <end position="146"/>
    </location>
</feature>
<evidence type="ECO:0000256" key="1">
    <source>
        <dbReference type="SAM" id="MobiDB-lite"/>
    </source>
</evidence>
<proteinExistence type="predicted"/>
<dbReference type="RefSeq" id="WP_190213205.1">
    <property type="nucleotide sequence ID" value="NZ_BNBO01000033.1"/>
</dbReference>
<sequence length="237" mass="23988">MHGPAVLTWLLAALTATSGTYCLSRLRGPSCERPGPGARRGVLSHESAAAEALMGLGMAAMAVTGGIVPAAVWAWAFGLPGAWFLLAALAPRPAAERSPAHRPTLPSAARPPTVLPSTALGPAVPGRPLPHAAGPHSPAPHAPAGRSHRLHHAIGALAMTYMAVAMAESPAHGHHQAGAGLPLVTGGLLLYFGGYTLWAGSRLLGTPDGVPHTGSAGLPQACRLTMGIGMFAMLLTL</sequence>
<reference evidence="2" key="1">
    <citation type="journal article" date="2014" name="Int. J. Syst. Evol. Microbiol.">
        <title>Complete genome sequence of Corynebacterium casei LMG S-19264T (=DSM 44701T), isolated from a smear-ripened cheese.</title>
        <authorList>
            <consortium name="US DOE Joint Genome Institute (JGI-PGF)"/>
            <person name="Walter F."/>
            <person name="Albersmeier A."/>
            <person name="Kalinowski J."/>
            <person name="Ruckert C."/>
        </authorList>
    </citation>
    <scope>NUCLEOTIDE SEQUENCE</scope>
    <source>
        <strain evidence="2">JCM 4646</strain>
    </source>
</reference>
<name>A0A919G352_9ACTN</name>
<organism evidence="2 3">
    <name type="scientific">Kitasatospora indigofera</name>
    <dbReference type="NCBI Taxonomy" id="67307"/>
    <lineage>
        <taxon>Bacteria</taxon>
        <taxon>Bacillati</taxon>
        <taxon>Actinomycetota</taxon>
        <taxon>Actinomycetes</taxon>
        <taxon>Kitasatosporales</taxon>
        <taxon>Streptomycetaceae</taxon>
        <taxon>Kitasatospora</taxon>
    </lineage>
</organism>
<dbReference type="InterPro" id="IPR033458">
    <property type="entry name" value="DUF5134"/>
</dbReference>
<dbReference type="Proteomes" id="UP000617734">
    <property type="component" value="Unassembled WGS sequence"/>
</dbReference>
<dbReference type="AlphaFoldDB" id="A0A919G352"/>
<gene>
    <name evidence="2" type="ORF">GCM10018781_50640</name>
</gene>
<evidence type="ECO:0000313" key="3">
    <source>
        <dbReference type="Proteomes" id="UP000617734"/>
    </source>
</evidence>
<comment type="caution">
    <text evidence="2">The sequence shown here is derived from an EMBL/GenBank/DDBJ whole genome shotgun (WGS) entry which is preliminary data.</text>
</comment>
<dbReference type="Pfam" id="PF17197">
    <property type="entry name" value="DUF5134"/>
    <property type="match status" value="2"/>
</dbReference>
<reference evidence="2" key="2">
    <citation type="submission" date="2020-09" db="EMBL/GenBank/DDBJ databases">
        <authorList>
            <person name="Sun Q."/>
            <person name="Ohkuma M."/>
        </authorList>
    </citation>
    <scope>NUCLEOTIDE SEQUENCE</scope>
    <source>
        <strain evidence="2">JCM 4646</strain>
    </source>
</reference>
<accession>A0A919G352</accession>
<keyword evidence="3" id="KW-1185">Reference proteome</keyword>
<evidence type="ECO:0000313" key="2">
    <source>
        <dbReference type="EMBL" id="GHH77362.1"/>
    </source>
</evidence>
<protein>
    <submittedName>
        <fullName evidence="2">DUF5134 domain-containing protein</fullName>
    </submittedName>
</protein>
<dbReference type="GeneID" id="95355434"/>